<feature type="compositionally biased region" description="Basic and acidic residues" evidence="1">
    <location>
        <begin position="666"/>
        <end position="677"/>
    </location>
</feature>
<evidence type="ECO:0000313" key="3">
    <source>
        <dbReference type="Proteomes" id="UP000324800"/>
    </source>
</evidence>
<feature type="compositionally biased region" description="Basic residues" evidence="1">
    <location>
        <begin position="604"/>
        <end position="618"/>
    </location>
</feature>
<name>A0A5J4XBY0_9EUKA</name>
<feature type="compositionally biased region" description="Basic and acidic residues" evidence="1">
    <location>
        <begin position="1"/>
        <end position="15"/>
    </location>
</feature>
<feature type="region of interest" description="Disordered" evidence="1">
    <location>
        <begin position="1"/>
        <end position="25"/>
    </location>
</feature>
<dbReference type="EMBL" id="SNRW01000009">
    <property type="protein sequence ID" value="KAA6404336.1"/>
    <property type="molecule type" value="Genomic_DNA"/>
</dbReference>
<sequence length="689" mass="79605">MRDAILAAKVDDNQQRDSSSTSDNTLEQFLRCYNELLSLTQSAQENENEEMYEEQIGKESNADSASDRESSRSSTDRSNRRRRRQEKRSKDQKDDGRREEGRRRRFESNKALDREIGLTFEQAMLEAHAILNMQVQQVRELATLGDWLGLFRWQGGRKELENSQAQIQIKNHLSILDDPYTPFPWKDQRLFEQTNGGEFNCPLCSSFIWPFSANYSTVQSSLCQKHSELIEKMKGELELMEQKDLSTVWLCRIASCVCEQIVRTDEIFFSEIQKLRMNTGKKIRKRIISEGKGLIVTNSINKLISKSSKDSDTKQGKHSSHSSLDGISIAELAQSVLKKNTLEPTDARQFLKDSKHLLQKLQDYAEKEVNDIHQLHASRGMMKDTKEEMIEDNQKTANELVDEFLQSVIQLEVFNEETLKARINKQENENKQIAQFMKEKIMNETKRTKEEEREKRKQLAMEQTKKDKNEEKKKESDIIQHVQVNIKQEEVGSKQIKQTGEDLEEGEERDPDADMQVDIPQKESLNVSESEESGGENIGVQKDEAGLNIQGVTNDETGIQMLISDENSSDSSEESSEDEDINSEEEKKINKDDGSKNKNEKDKIKRSKKVKRKRKHSKSSSSSSSDSNDRKHRHKRRKGDHHKKSHRHRRGSRARDAGYGTKRRRFNDSDETPARELEEGEVEEGEILD</sequence>
<feature type="compositionally biased region" description="Polar residues" evidence="1">
    <location>
        <begin position="16"/>
        <end position="25"/>
    </location>
</feature>
<protein>
    <submittedName>
        <fullName evidence="2">Uncharacterized protein</fullName>
    </submittedName>
</protein>
<dbReference type="AlphaFoldDB" id="A0A5J4XBY0"/>
<feature type="compositionally biased region" description="Basic and acidic residues" evidence="1">
    <location>
        <begin position="55"/>
        <end position="78"/>
    </location>
</feature>
<feature type="compositionally biased region" description="Acidic residues" evidence="1">
    <location>
        <begin position="567"/>
        <end position="583"/>
    </location>
</feature>
<feature type="compositionally biased region" description="Basic and acidic residues" evidence="1">
    <location>
        <begin position="442"/>
        <end position="478"/>
    </location>
</feature>
<evidence type="ECO:0000313" key="2">
    <source>
        <dbReference type="EMBL" id="KAA6404336.1"/>
    </source>
</evidence>
<reference evidence="2 3" key="1">
    <citation type="submission" date="2019-03" db="EMBL/GenBank/DDBJ databases">
        <title>Single cell metagenomics reveals metabolic interactions within the superorganism composed of flagellate Streblomastix strix and complex community of Bacteroidetes bacteria on its surface.</title>
        <authorList>
            <person name="Treitli S.C."/>
            <person name="Kolisko M."/>
            <person name="Husnik F."/>
            <person name="Keeling P."/>
            <person name="Hampl V."/>
        </authorList>
    </citation>
    <scope>NUCLEOTIDE SEQUENCE [LARGE SCALE GENOMIC DNA]</scope>
    <source>
        <strain evidence="2">ST1C</strain>
    </source>
</reference>
<evidence type="ECO:0000256" key="1">
    <source>
        <dbReference type="SAM" id="MobiDB-lite"/>
    </source>
</evidence>
<feature type="compositionally biased region" description="Acidic residues" evidence="1">
    <location>
        <begin position="678"/>
        <end position="689"/>
    </location>
</feature>
<dbReference type="Proteomes" id="UP000324800">
    <property type="component" value="Unassembled WGS sequence"/>
</dbReference>
<comment type="caution">
    <text evidence="2">The sequence shown here is derived from an EMBL/GenBank/DDBJ whole genome shotgun (WGS) entry which is preliminary data.</text>
</comment>
<feature type="region of interest" description="Disordered" evidence="1">
    <location>
        <begin position="442"/>
        <end position="689"/>
    </location>
</feature>
<gene>
    <name evidence="2" type="ORF">EZS28_000129</name>
</gene>
<feature type="compositionally biased region" description="Acidic residues" evidence="1">
    <location>
        <begin position="501"/>
        <end position="515"/>
    </location>
</feature>
<organism evidence="2 3">
    <name type="scientific">Streblomastix strix</name>
    <dbReference type="NCBI Taxonomy" id="222440"/>
    <lineage>
        <taxon>Eukaryota</taxon>
        <taxon>Metamonada</taxon>
        <taxon>Preaxostyla</taxon>
        <taxon>Oxymonadida</taxon>
        <taxon>Streblomastigidae</taxon>
        <taxon>Streblomastix</taxon>
    </lineage>
</organism>
<accession>A0A5J4XBY0</accession>
<feature type="compositionally biased region" description="Basic and acidic residues" evidence="1">
    <location>
        <begin position="584"/>
        <end position="603"/>
    </location>
</feature>
<feature type="compositionally biased region" description="Basic residues" evidence="1">
    <location>
        <begin position="630"/>
        <end position="652"/>
    </location>
</feature>
<feature type="compositionally biased region" description="Basic and acidic residues" evidence="1">
    <location>
        <begin position="88"/>
        <end position="106"/>
    </location>
</feature>
<feature type="region of interest" description="Disordered" evidence="1">
    <location>
        <begin position="41"/>
        <end position="106"/>
    </location>
</feature>
<proteinExistence type="predicted"/>